<dbReference type="EMBL" id="CAFBOK010000045">
    <property type="protein sequence ID" value="CAB4977964.1"/>
    <property type="molecule type" value="Genomic_DNA"/>
</dbReference>
<feature type="compositionally biased region" description="Low complexity" evidence="1">
    <location>
        <begin position="351"/>
        <end position="374"/>
    </location>
</feature>
<keyword evidence="2" id="KW-0472">Membrane</keyword>
<sequence length="402" mass="43042">MGNEAGSGSVRLVRHTSRTWPQRLLLSLNVFVVFACLIAAGGLAWAYNQASALPRIDVGSSLQAASAPGEAMNILLVGIDDGMGLAEGDPVLRGRSKSLNTDTIMILRVEPKTQQASLLSLPRDLWVDIAGGGQGRINTAVALGGPERLIQTINQDFGIPINHYAMVDFQGFEALVKAVNGVPVYFNYPSRDQATGLFQYDTGCQMLTGEQALAFARSRHFEISRDNMRSWQEDPTSDFGRVTRQQQFIRAALKKAVAQGVRNPFILKDFLDIAKKNVTLDTEFTIQQLVDLGSQFRTFDPDALVSFTPVATGTFKGAASVLELNVAASQPIFDVFRGLRPIPNLNAASDTSVQATPTTAATSSSSSAATASTFGTTTTTGAVTTTTLSEFIPRVPDGQTCG</sequence>
<dbReference type="PANTHER" id="PTHR33392:SF6">
    <property type="entry name" value="POLYISOPRENYL-TEICHOIC ACID--PEPTIDOGLYCAN TEICHOIC ACID TRANSFERASE TAGU"/>
    <property type="match status" value="1"/>
</dbReference>
<evidence type="ECO:0000313" key="4">
    <source>
        <dbReference type="EMBL" id="CAB4334157.1"/>
    </source>
</evidence>
<protein>
    <submittedName>
        <fullName evidence="9">Unannotated protein</fullName>
    </submittedName>
</protein>
<dbReference type="EMBL" id="CAFBNJ010000004">
    <property type="protein sequence ID" value="CAB4940640.1"/>
    <property type="molecule type" value="Genomic_DNA"/>
</dbReference>
<proteinExistence type="predicted"/>
<feature type="transmembrane region" description="Helical" evidence="2">
    <location>
        <begin position="24"/>
        <end position="47"/>
    </location>
</feature>
<evidence type="ECO:0000256" key="2">
    <source>
        <dbReference type="SAM" id="Phobius"/>
    </source>
</evidence>
<evidence type="ECO:0000256" key="1">
    <source>
        <dbReference type="SAM" id="MobiDB-lite"/>
    </source>
</evidence>
<dbReference type="EMBL" id="CAESAL010000009">
    <property type="protein sequence ID" value="CAB4334157.1"/>
    <property type="molecule type" value="Genomic_DNA"/>
</dbReference>
<evidence type="ECO:0000313" key="8">
    <source>
        <dbReference type="EMBL" id="CAB4697216.1"/>
    </source>
</evidence>
<evidence type="ECO:0000313" key="6">
    <source>
        <dbReference type="EMBL" id="CAB4579018.1"/>
    </source>
</evidence>
<dbReference type="InterPro" id="IPR004474">
    <property type="entry name" value="LytR_CpsA_psr"/>
</dbReference>
<dbReference type="EMBL" id="CAFBRD010000005">
    <property type="protein sequence ID" value="CAB5073577.1"/>
    <property type="molecule type" value="Genomic_DNA"/>
</dbReference>
<gene>
    <name evidence="6" type="ORF">UFOPK1762_00431</name>
    <name evidence="7" type="ORF">UFOPK1906_00347</name>
    <name evidence="8" type="ORF">UFOPK2624_00322</name>
    <name evidence="4" type="ORF">UFOPK3331_00445</name>
    <name evidence="9" type="ORF">UFOPK3785_00162</name>
    <name evidence="10" type="ORF">UFOPK3927_00534</name>
    <name evidence="5" type="ORF">UFOPK4201_00978</name>
    <name evidence="11" type="ORF">UFOPK4371_00186</name>
</gene>
<evidence type="ECO:0000259" key="3">
    <source>
        <dbReference type="Pfam" id="PF03816"/>
    </source>
</evidence>
<dbReference type="EMBL" id="CAEZXY010000007">
    <property type="protein sequence ID" value="CAB4697216.1"/>
    <property type="molecule type" value="Genomic_DNA"/>
</dbReference>
<feature type="region of interest" description="Disordered" evidence="1">
    <location>
        <begin position="350"/>
        <end position="374"/>
    </location>
</feature>
<name>A0A6J7JBU9_9ZZZZ</name>
<reference evidence="9" key="1">
    <citation type="submission" date="2020-05" db="EMBL/GenBank/DDBJ databases">
        <authorList>
            <person name="Chiriac C."/>
            <person name="Salcher M."/>
            <person name="Ghai R."/>
            <person name="Kavagutti S V."/>
        </authorList>
    </citation>
    <scope>NUCLEOTIDE SEQUENCE</scope>
</reference>
<dbReference type="EMBL" id="CAEZVC010000011">
    <property type="protein sequence ID" value="CAB4615647.1"/>
    <property type="molecule type" value="Genomic_DNA"/>
</dbReference>
<organism evidence="9">
    <name type="scientific">freshwater metagenome</name>
    <dbReference type="NCBI Taxonomy" id="449393"/>
    <lineage>
        <taxon>unclassified sequences</taxon>
        <taxon>metagenomes</taxon>
        <taxon>ecological metagenomes</taxon>
    </lineage>
</organism>
<keyword evidence="2" id="KW-1133">Transmembrane helix</keyword>
<dbReference type="AlphaFoldDB" id="A0A6J7JBU9"/>
<dbReference type="EMBL" id="CAEUNJ010000036">
    <property type="protein sequence ID" value="CAB4371660.1"/>
    <property type="molecule type" value="Genomic_DNA"/>
</dbReference>
<evidence type="ECO:0000313" key="10">
    <source>
        <dbReference type="EMBL" id="CAB4977964.1"/>
    </source>
</evidence>
<dbReference type="Pfam" id="PF03816">
    <property type="entry name" value="LytR_cpsA_psr"/>
    <property type="match status" value="1"/>
</dbReference>
<dbReference type="Gene3D" id="3.40.630.190">
    <property type="entry name" value="LCP protein"/>
    <property type="match status" value="1"/>
</dbReference>
<evidence type="ECO:0000313" key="9">
    <source>
        <dbReference type="EMBL" id="CAB4940640.1"/>
    </source>
</evidence>
<accession>A0A6J7JBU9</accession>
<dbReference type="PANTHER" id="PTHR33392">
    <property type="entry name" value="POLYISOPRENYL-TEICHOIC ACID--PEPTIDOGLYCAN TEICHOIC ACID TRANSFERASE TAGU"/>
    <property type="match status" value="1"/>
</dbReference>
<dbReference type="NCBIfam" id="TIGR00350">
    <property type="entry name" value="lytR_cpsA_psr"/>
    <property type="match status" value="1"/>
</dbReference>
<evidence type="ECO:0000313" key="11">
    <source>
        <dbReference type="EMBL" id="CAB5073577.1"/>
    </source>
</evidence>
<keyword evidence="2" id="KW-0812">Transmembrane</keyword>
<evidence type="ECO:0000313" key="5">
    <source>
        <dbReference type="EMBL" id="CAB4371660.1"/>
    </source>
</evidence>
<feature type="domain" description="Cell envelope-related transcriptional attenuator" evidence="3">
    <location>
        <begin position="100"/>
        <end position="256"/>
    </location>
</feature>
<evidence type="ECO:0000313" key="7">
    <source>
        <dbReference type="EMBL" id="CAB4615647.1"/>
    </source>
</evidence>
<dbReference type="InterPro" id="IPR050922">
    <property type="entry name" value="LytR/CpsA/Psr_CW_biosynth"/>
</dbReference>
<dbReference type="EMBL" id="CAEZTY010000009">
    <property type="protein sequence ID" value="CAB4579018.1"/>
    <property type="molecule type" value="Genomic_DNA"/>
</dbReference>